<evidence type="ECO:0000313" key="2">
    <source>
        <dbReference type="Proteomes" id="UP001489719"/>
    </source>
</evidence>
<dbReference type="Proteomes" id="UP001489719">
    <property type="component" value="Unassembled WGS sequence"/>
</dbReference>
<evidence type="ECO:0000313" key="1">
    <source>
        <dbReference type="EMBL" id="KAK9320491.1"/>
    </source>
</evidence>
<accession>A0ACC3THN6</accession>
<proteinExistence type="predicted"/>
<gene>
    <name evidence="1" type="ORF">V1517DRAFT_340731</name>
</gene>
<comment type="caution">
    <text evidence="1">The sequence shown here is derived from an EMBL/GenBank/DDBJ whole genome shotgun (WGS) entry which is preliminary data.</text>
</comment>
<organism evidence="1 2">
    <name type="scientific">Lipomyces orientalis</name>
    <dbReference type="NCBI Taxonomy" id="1233043"/>
    <lineage>
        <taxon>Eukaryota</taxon>
        <taxon>Fungi</taxon>
        <taxon>Dikarya</taxon>
        <taxon>Ascomycota</taxon>
        <taxon>Saccharomycotina</taxon>
        <taxon>Lipomycetes</taxon>
        <taxon>Lipomycetales</taxon>
        <taxon>Lipomycetaceae</taxon>
        <taxon>Lipomyces</taxon>
    </lineage>
</organism>
<keyword evidence="2" id="KW-1185">Reference proteome</keyword>
<protein>
    <submittedName>
        <fullName evidence="1">Uncharacterized protein</fullName>
    </submittedName>
</protein>
<name>A0ACC3THN6_9ASCO</name>
<sequence length="94" mass="10785">MAGVLLSDFYLVHKQKYDVWELYNKHGIYRYNKIGTNWRAFVAFFVGWVPLLPGFIPIVNSSITVSASATHLYYLGYFYGVGAATLSYNVLCRF</sequence>
<reference evidence="2" key="1">
    <citation type="journal article" date="2024" name="Front. Bioeng. Biotechnol.">
        <title>Genome-scale model development and genomic sequencing of the oleaginous clade Lipomyces.</title>
        <authorList>
            <person name="Czajka J.J."/>
            <person name="Han Y."/>
            <person name="Kim J."/>
            <person name="Mondo S.J."/>
            <person name="Hofstad B.A."/>
            <person name="Robles A."/>
            <person name="Haridas S."/>
            <person name="Riley R."/>
            <person name="LaButti K."/>
            <person name="Pangilinan J."/>
            <person name="Andreopoulos W."/>
            <person name="Lipzen A."/>
            <person name="Yan J."/>
            <person name="Wang M."/>
            <person name="Ng V."/>
            <person name="Grigoriev I.V."/>
            <person name="Spatafora J.W."/>
            <person name="Magnuson J.K."/>
            <person name="Baker S.E."/>
            <person name="Pomraning K.R."/>
        </authorList>
    </citation>
    <scope>NUCLEOTIDE SEQUENCE [LARGE SCALE GENOMIC DNA]</scope>
    <source>
        <strain evidence="2">CBS 10300</strain>
    </source>
</reference>
<dbReference type="EMBL" id="MU970127">
    <property type="protein sequence ID" value="KAK9320491.1"/>
    <property type="molecule type" value="Genomic_DNA"/>
</dbReference>